<evidence type="ECO:0000256" key="1">
    <source>
        <dbReference type="ARBA" id="ARBA00004141"/>
    </source>
</evidence>
<organism evidence="6 7">
    <name type="scientific">Halteria grandinella</name>
    <dbReference type="NCBI Taxonomy" id="5974"/>
    <lineage>
        <taxon>Eukaryota</taxon>
        <taxon>Sar</taxon>
        <taxon>Alveolata</taxon>
        <taxon>Ciliophora</taxon>
        <taxon>Intramacronucleata</taxon>
        <taxon>Spirotrichea</taxon>
        <taxon>Stichotrichia</taxon>
        <taxon>Sporadotrichida</taxon>
        <taxon>Halteriidae</taxon>
        <taxon>Halteria</taxon>
    </lineage>
</organism>
<keyword evidence="7" id="KW-1185">Reference proteome</keyword>
<dbReference type="AlphaFoldDB" id="A0A8J8NJ08"/>
<sequence length="233" mass="26358">MFSSHNNNADFEKVDTWNEWETHDRLGFIRKVYGILAFQLCLTAGTCLIPMYIESTRPFFYSPALLITCIITTLVLVCALFCVKKLARTVPTNYILMSIFTMAEALMVAAICSRYDPMSVFTAASMTGILVTGLTVYAMTTKTDFTFLYGFGVSLVMCLLSMLLFTVFAAFQMRTMYCAFGVLLFSIYLIVDTQLIVSKYGLDNDDYILGAIILYMDIIQIFLYILQLFGNKN</sequence>
<feature type="transmembrane region" description="Helical" evidence="5">
    <location>
        <begin position="207"/>
        <end position="229"/>
    </location>
</feature>
<comment type="subcellular location">
    <subcellularLocation>
        <location evidence="1">Membrane</location>
        <topology evidence="1">Multi-pass membrane protein</topology>
    </subcellularLocation>
</comment>
<comment type="caution">
    <text evidence="6">The sequence shown here is derived from an EMBL/GenBank/DDBJ whole genome shotgun (WGS) entry which is preliminary data.</text>
</comment>
<protein>
    <submittedName>
        <fullName evidence="6">Uncharacterized protein</fullName>
    </submittedName>
</protein>
<reference evidence="6" key="1">
    <citation type="submission" date="2019-06" db="EMBL/GenBank/DDBJ databases">
        <authorList>
            <person name="Zheng W."/>
        </authorList>
    </citation>
    <scope>NUCLEOTIDE SEQUENCE</scope>
    <source>
        <strain evidence="6">QDHG01</strain>
    </source>
</reference>
<gene>
    <name evidence="6" type="ORF">FGO68_gene7506</name>
</gene>
<feature type="transmembrane region" description="Helical" evidence="5">
    <location>
        <begin position="94"/>
        <end position="112"/>
    </location>
</feature>
<keyword evidence="2 5" id="KW-0812">Transmembrane</keyword>
<accession>A0A8J8NJ08</accession>
<dbReference type="Pfam" id="PF01027">
    <property type="entry name" value="Bax1-I"/>
    <property type="match status" value="1"/>
</dbReference>
<feature type="transmembrane region" description="Helical" evidence="5">
    <location>
        <begin position="59"/>
        <end position="82"/>
    </location>
</feature>
<dbReference type="OrthoDB" id="7933078at2759"/>
<evidence type="ECO:0000256" key="2">
    <source>
        <dbReference type="ARBA" id="ARBA00022692"/>
    </source>
</evidence>
<dbReference type="PANTHER" id="PTHR23291">
    <property type="entry name" value="BAX INHIBITOR-RELATED"/>
    <property type="match status" value="1"/>
</dbReference>
<evidence type="ECO:0000313" key="7">
    <source>
        <dbReference type="Proteomes" id="UP000785679"/>
    </source>
</evidence>
<feature type="transmembrane region" description="Helical" evidence="5">
    <location>
        <begin position="147"/>
        <end position="171"/>
    </location>
</feature>
<feature type="transmembrane region" description="Helical" evidence="5">
    <location>
        <begin position="32"/>
        <end position="53"/>
    </location>
</feature>
<dbReference type="Proteomes" id="UP000785679">
    <property type="component" value="Unassembled WGS sequence"/>
</dbReference>
<name>A0A8J8NJ08_HALGN</name>
<feature type="transmembrane region" description="Helical" evidence="5">
    <location>
        <begin position="177"/>
        <end position="195"/>
    </location>
</feature>
<evidence type="ECO:0000256" key="4">
    <source>
        <dbReference type="ARBA" id="ARBA00023136"/>
    </source>
</evidence>
<dbReference type="GO" id="GO:0016020">
    <property type="term" value="C:membrane"/>
    <property type="evidence" value="ECO:0007669"/>
    <property type="project" value="UniProtKB-SubCell"/>
</dbReference>
<evidence type="ECO:0000313" key="6">
    <source>
        <dbReference type="EMBL" id="TNV75938.1"/>
    </source>
</evidence>
<keyword evidence="4 5" id="KW-0472">Membrane</keyword>
<keyword evidence="3 5" id="KW-1133">Transmembrane helix</keyword>
<evidence type="ECO:0000256" key="3">
    <source>
        <dbReference type="ARBA" id="ARBA00022989"/>
    </source>
</evidence>
<dbReference type="EMBL" id="RRYP01014514">
    <property type="protein sequence ID" value="TNV75938.1"/>
    <property type="molecule type" value="Genomic_DNA"/>
</dbReference>
<proteinExistence type="inferred from homology"/>
<dbReference type="InterPro" id="IPR006214">
    <property type="entry name" value="Bax_inhibitor_1-related"/>
</dbReference>
<comment type="similarity">
    <text evidence="5">Belongs to the BI1 family.</text>
</comment>
<dbReference type="PANTHER" id="PTHR23291:SF47">
    <property type="entry name" value="TRANSMEMBRANE BAX INHIBITOR MOTIF CONTAINING 7"/>
    <property type="match status" value="1"/>
</dbReference>
<evidence type="ECO:0000256" key="5">
    <source>
        <dbReference type="RuleBase" id="RU004379"/>
    </source>
</evidence>